<feature type="region of interest" description="Disordered" evidence="6">
    <location>
        <begin position="367"/>
        <end position="387"/>
    </location>
</feature>
<dbReference type="RefSeq" id="WP_007020633.1">
    <property type="nucleotide sequence ID" value="NZ_CH724125.1"/>
</dbReference>
<dbReference type="GO" id="GO:0008168">
    <property type="term" value="F:methyltransferase activity"/>
    <property type="evidence" value="ECO:0007669"/>
    <property type="project" value="UniProtKB-UniRule"/>
</dbReference>
<comment type="caution">
    <text evidence="7">The sequence shown here is derived from an EMBL/GenBank/DDBJ whole genome shotgun (WGS) entry which is preliminary data.</text>
</comment>
<dbReference type="EMBL" id="AAOW01000003">
    <property type="protein sequence ID" value="EAR62323.1"/>
    <property type="molecule type" value="Genomic_DNA"/>
</dbReference>
<keyword evidence="4 5" id="KW-0949">S-adenosyl-L-methionine</keyword>
<dbReference type="SUPFAM" id="SSF111342">
    <property type="entry name" value="CbiD-like"/>
    <property type="match status" value="1"/>
</dbReference>
<name>A0A7U8GTH3_NEPCE</name>
<dbReference type="PANTHER" id="PTHR35863">
    <property type="entry name" value="COBALT-PRECORRIN-5B C(1)-METHYLTRANSFERASE"/>
    <property type="match status" value="1"/>
</dbReference>
<accession>A0A7U8GTH3</accession>
<evidence type="ECO:0000256" key="5">
    <source>
        <dbReference type="HAMAP-Rule" id="MF_00787"/>
    </source>
</evidence>
<dbReference type="Gene3D" id="3.30.2110.10">
    <property type="entry name" value="CbiD-like"/>
    <property type="match status" value="1"/>
</dbReference>
<dbReference type="OrthoDB" id="6439987at2"/>
<keyword evidence="3 5" id="KW-0808">Transferase</keyword>
<dbReference type="Proteomes" id="UP000002171">
    <property type="component" value="Unassembled WGS sequence"/>
</dbReference>
<dbReference type="GO" id="GO:0032259">
    <property type="term" value="P:methylation"/>
    <property type="evidence" value="ECO:0007669"/>
    <property type="project" value="UniProtKB-KW"/>
</dbReference>
<dbReference type="NCBIfam" id="NF000849">
    <property type="entry name" value="PRK00075.1-1"/>
    <property type="match status" value="1"/>
</dbReference>
<reference evidence="7 8" key="1">
    <citation type="submission" date="2006-02" db="EMBL/GenBank/DDBJ databases">
        <authorList>
            <person name="Pinhassi J."/>
            <person name="Pedros-Alio C."/>
            <person name="Ferriera S."/>
            <person name="Johnson J."/>
            <person name="Kravitz S."/>
            <person name="Halpern A."/>
            <person name="Remington K."/>
            <person name="Beeson K."/>
            <person name="Tran B."/>
            <person name="Rogers Y.-H."/>
            <person name="Friedman R."/>
            <person name="Venter J.C."/>
        </authorList>
    </citation>
    <scope>NUCLEOTIDE SEQUENCE [LARGE SCALE GENOMIC DNA]</scope>
    <source>
        <strain evidence="7 8">MED92</strain>
    </source>
</reference>
<gene>
    <name evidence="5" type="primary">cbiD</name>
    <name evidence="7" type="ORF">MED92_14838</name>
</gene>
<comment type="catalytic activity">
    <reaction evidence="5">
        <text>Co-precorrin-5B + S-adenosyl-L-methionine = Co-precorrin-6A + S-adenosyl-L-homocysteine</text>
        <dbReference type="Rhea" id="RHEA:26285"/>
        <dbReference type="ChEBI" id="CHEBI:57856"/>
        <dbReference type="ChEBI" id="CHEBI:59789"/>
        <dbReference type="ChEBI" id="CHEBI:60063"/>
        <dbReference type="ChEBI" id="CHEBI:60064"/>
        <dbReference type="EC" id="2.1.1.195"/>
    </reaction>
</comment>
<evidence type="ECO:0000256" key="4">
    <source>
        <dbReference type="ARBA" id="ARBA00022691"/>
    </source>
</evidence>
<protein>
    <recommendedName>
        <fullName evidence="5">Cobalt-precorrin-5B C(1)-methyltransferase</fullName>
        <ecNumber evidence="5">2.1.1.195</ecNumber>
    </recommendedName>
    <alternativeName>
        <fullName evidence="5">Cobalt-precorrin-6A synthase</fullName>
    </alternativeName>
</protein>
<sequence>MWPESSENQQQELRSGLTTGCCATACCVAAAQALLAGKQPQTVEVLLPRGQLVELEIIAYQLFAEEKGVRAATIKDAGDDPDVTHGATVFVQLRLTTEPGIVFKPAEGVGTVTREGLVLEVGEPAINPVPRQMMTDHLQKAAEVYGYQGGFEVAVGVEKGEQIALKTMNPRLGIVGGLSILGTTGIVRPYSCAAYIASIRQGVDVAKANGIKHLAATTGSTSEAAIKAHYDLDEMALIEMGDFVGALLKHLRKAPVAKLSICGGFGKMTKLANGHMDLNSRSSSIDFQHMALLAEKLGANAPLLEKIANANTSMGVLKLCQTAEIDLAQAVCTQALLVAEEVVHKTQPQVEIEVWATDRKGNFVGHAQGRAKAKGKDVSENSAGETE</sequence>
<dbReference type="EC" id="2.1.1.195" evidence="5"/>
<dbReference type="AlphaFoldDB" id="A0A7U8GTH3"/>
<evidence type="ECO:0000256" key="3">
    <source>
        <dbReference type="ARBA" id="ARBA00022679"/>
    </source>
</evidence>
<evidence type="ECO:0000256" key="6">
    <source>
        <dbReference type="SAM" id="MobiDB-lite"/>
    </source>
</evidence>
<keyword evidence="2 5" id="KW-0489">Methyltransferase</keyword>
<dbReference type="UniPathway" id="UPA00148">
    <property type="reaction ID" value="UER00227"/>
</dbReference>
<evidence type="ECO:0000313" key="8">
    <source>
        <dbReference type="Proteomes" id="UP000002171"/>
    </source>
</evidence>
<keyword evidence="1 5" id="KW-0169">Cobalamin biosynthesis</keyword>
<evidence type="ECO:0000256" key="2">
    <source>
        <dbReference type="ARBA" id="ARBA00022603"/>
    </source>
</evidence>
<organism evidence="7 8">
    <name type="scientific">Neptuniibacter caesariensis</name>
    <dbReference type="NCBI Taxonomy" id="207954"/>
    <lineage>
        <taxon>Bacteria</taxon>
        <taxon>Pseudomonadati</taxon>
        <taxon>Pseudomonadota</taxon>
        <taxon>Gammaproteobacteria</taxon>
        <taxon>Oceanospirillales</taxon>
        <taxon>Oceanospirillaceae</taxon>
        <taxon>Neptuniibacter</taxon>
    </lineage>
</organism>
<dbReference type="PIRSF" id="PIRSF026782">
    <property type="entry name" value="CbiD"/>
    <property type="match status" value="1"/>
</dbReference>
<proteinExistence type="inferred from homology"/>
<dbReference type="InterPro" id="IPR002748">
    <property type="entry name" value="CbiD"/>
</dbReference>
<evidence type="ECO:0000313" key="7">
    <source>
        <dbReference type="EMBL" id="EAR62323.1"/>
    </source>
</evidence>
<comment type="function">
    <text evidence="5">Catalyzes the methylation of C-1 in cobalt-precorrin-5B to form cobalt-precorrin-6A.</text>
</comment>
<keyword evidence="8" id="KW-1185">Reference proteome</keyword>
<dbReference type="GO" id="GO:0019251">
    <property type="term" value="P:anaerobic cobalamin biosynthetic process"/>
    <property type="evidence" value="ECO:0007669"/>
    <property type="project" value="UniProtKB-UniRule"/>
</dbReference>
<comment type="pathway">
    <text evidence="5">Cofactor biosynthesis; adenosylcobalamin biosynthesis; cob(II)yrinate a,c-diamide from sirohydrochlorin (anaerobic route): step 6/10.</text>
</comment>
<dbReference type="HAMAP" id="MF_00787">
    <property type="entry name" value="CbiD"/>
    <property type="match status" value="1"/>
</dbReference>
<dbReference type="InterPro" id="IPR036074">
    <property type="entry name" value="CbiD_sf"/>
</dbReference>
<dbReference type="PANTHER" id="PTHR35863:SF1">
    <property type="entry name" value="COBALT-PRECORRIN-5B C(1)-METHYLTRANSFERASE"/>
    <property type="match status" value="1"/>
</dbReference>
<evidence type="ECO:0000256" key="1">
    <source>
        <dbReference type="ARBA" id="ARBA00022573"/>
    </source>
</evidence>
<comment type="similarity">
    <text evidence="5">Belongs to the CbiD family.</text>
</comment>
<dbReference type="Pfam" id="PF01888">
    <property type="entry name" value="CbiD"/>
    <property type="match status" value="1"/>
</dbReference>
<dbReference type="NCBIfam" id="TIGR00312">
    <property type="entry name" value="cbiD"/>
    <property type="match status" value="1"/>
</dbReference>